<dbReference type="Gene3D" id="1.10.10.10">
    <property type="entry name" value="Winged helix-like DNA-binding domain superfamily/Winged helix DNA-binding domain"/>
    <property type="match status" value="1"/>
</dbReference>
<proteinExistence type="inferred from homology"/>
<dbReference type="InterPro" id="IPR049333">
    <property type="entry name" value="Topo_VI_alpha"/>
</dbReference>
<evidence type="ECO:0000256" key="9">
    <source>
        <dbReference type="ARBA" id="ARBA00023029"/>
    </source>
</evidence>
<keyword evidence="9" id="KW-0799">Topoisomerase</keyword>
<keyword evidence="7" id="KW-0067">ATP-binding</keyword>
<keyword evidence="17" id="KW-1185">Reference proteome</keyword>
<dbReference type="PRINTS" id="PR01552">
    <property type="entry name" value="TPISMRASE6A"/>
</dbReference>
<keyword evidence="11 16" id="KW-0413">Isomerase</keyword>
<dbReference type="GO" id="GO:0005524">
    <property type="term" value="F:ATP binding"/>
    <property type="evidence" value="ECO:0007669"/>
    <property type="project" value="UniProtKB-KW"/>
</dbReference>
<evidence type="ECO:0000256" key="10">
    <source>
        <dbReference type="ARBA" id="ARBA00023125"/>
    </source>
</evidence>
<comment type="similarity">
    <text evidence="3">Belongs to the TOP6A family.</text>
</comment>
<evidence type="ECO:0000256" key="1">
    <source>
        <dbReference type="ARBA" id="ARBA00000185"/>
    </source>
</evidence>
<dbReference type="GO" id="GO:0003677">
    <property type="term" value="F:DNA binding"/>
    <property type="evidence" value="ECO:0007669"/>
    <property type="project" value="UniProtKB-KW"/>
</dbReference>
<dbReference type="InterPro" id="IPR002815">
    <property type="entry name" value="Spo11/TopoVI_A"/>
</dbReference>
<evidence type="ECO:0000259" key="13">
    <source>
        <dbReference type="Pfam" id="PF04406"/>
    </source>
</evidence>
<gene>
    <name evidence="16" type="ORF">Pla133_34050</name>
</gene>
<dbReference type="InterPro" id="IPR004085">
    <property type="entry name" value="TopoVI_A"/>
</dbReference>
<evidence type="ECO:0000256" key="11">
    <source>
        <dbReference type="ARBA" id="ARBA00023235"/>
    </source>
</evidence>
<evidence type="ECO:0000256" key="5">
    <source>
        <dbReference type="ARBA" id="ARBA00022723"/>
    </source>
</evidence>
<dbReference type="Proteomes" id="UP000316921">
    <property type="component" value="Chromosome"/>
</dbReference>
<evidence type="ECO:0000313" key="16">
    <source>
        <dbReference type="EMBL" id="QDU68309.1"/>
    </source>
</evidence>
<dbReference type="EMBL" id="CP036287">
    <property type="protein sequence ID" value="QDU68309.1"/>
    <property type="molecule type" value="Genomic_DNA"/>
</dbReference>
<dbReference type="CDD" id="cd00223">
    <property type="entry name" value="TOPRIM_TopoIIB_SPO"/>
    <property type="match status" value="1"/>
</dbReference>
<dbReference type="Pfam" id="PF20768">
    <property type="entry name" value="Topo_VI_alpha"/>
    <property type="match status" value="1"/>
</dbReference>
<feature type="domain" description="Topoisomerase 6 subunit A/Spo11 TOPRIM" evidence="15">
    <location>
        <begin position="226"/>
        <end position="397"/>
    </location>
</feature>
<dbReference type="GO" id="GO:0046872">
    <property type="term" value="F:metal ion binding"/>
    <property type="evidence" value="ECO:0007669"/>
    <property type="project" value="UniProtKB-KW"/>
</dbReference>
<accession>A0A518BMU9</accession>
<sequence>MAKKKAAKKATKKTTSAKRADKGHDITATALGRTTDLDALDKKTLQLIESTARRVEVSINKRVLPELKFPIRSLSNVEYDKSVGHFELGKGRKSRALTVNTVRNFAQTLRLMAVSKEMVENDDFATKREAYYVSKNWGDAKFNEQSESDGVMDDIEALASLDGLSREQLRYFPEEHGGSLAGNLVVIDRDPETGAEIRIDCTAFGTGSYSIPHSVEHLEFETDAKFIIAIETGGMFQRLNNHKFWKSASCILIEMGGVPTRATRRFIRRLSDNKKLPVYCFVDCDPYGIANIYRTLKVGSGNAAHINRFFCVPQAQFLGVTPQDIIDFKLEDATHPLQTVDIKRAKDALKNDPFFKSHKEWIKAITALLKMGVRAEQQALAKWGLNFVIEEYLPKKLRDKKSFLP</sequence>
<feature type="domain" description="Type II DNA topoisomerase VI subunit A all-beta" evidence="14">
    <location>
        <begin position="174"/>
        <end position="223"/>
    </location>
</feature>
<feature type="compositionally biased region" description="Basic residues" evidence="12">
    <location>
        <begin position="1"/>
        <end position="16"/>
    </location>
</feature>
<evidence type="ECO:0000256" key="3">
    <source>
        <dbReference type="ARBA" id="ARBA00006559"/>
    </source>
</evidence>
<evidence type="ECO:0000256" key="2">
    <source>
        <dbReference type="ARBA" id="ARBA00001946"/>
    </source>
</evidence>
<dbReference type="GO" id="GO:0003918">
    <property type="term" value="F:DNA topoisomerase type II (double strand cut, ATP-hydrolyzing) activity"/>
    <property type="evidence" value="ECO:0007669"/>
    <property type="project" value="UniProtKB-EC"/>
</dbReference>
<feature type="domain" description="Spo11/DNA topoisomerase VI subunit A N-terminal" evidence="13">
    <location>
        <begin position="103"/>
        <end position="161"/>
    </location>
</feature>
<feature type="region of interest" description="Disordered" evidence="12">
    <location>
        <begin position="1"/>
        <end position="21"/>
    </location>
</feature>
<evidence type="ECO:0000256" key="7">
    <source>
        <dbReference type="ARBA" id="ARBA00022840"/>
    </source>
</evidence>
<protein>
    <recommendedName>
        <fullName evidence="4">DNA topoisomerase (ATP-hydrolyzing)</fullName>
        <ecNumber evidence="4">5.6.2.2</ecNumber>
    </recommendedName>
</protein>
<keyword evidence="10" id="KW-0238">DNA-binding</keyword>
<evidence type="ECO:0000259" key="15">
    <source>
        <dbReference type="Pfam" id="PF21180"/>
    </source>
</evidence>
<dbReference type="GO" id="GO:0006265">
    <property type="term" value="P:DNA topological change"/>
    <property type="evidence" value="ECO:0007669"/>
    <property type="project" value="InterPro"/>
</dbReference>
<evidence type="ECO:0000256" key="12">
    <source>
        <dbReference type="SAM" id="MobiDB-lite"/>
    </source>
</evidence>
<evidence type="ECO:0000256" key="6">
    <source>
        <dbReference type="ARBA" id="ARBA00022741"/>
    </source>
</evidence>
<keyword evidence="6" id="KW-0547">Nucleotide-binding</keyword>
<dbReference type="GO" id="GO:0005694">
    <property type="term" value="C:chromosome"/>
    <property type="evidence" value="ECO:0007669"/>
    <property type="project" value="InterPro"/>
</dbReference>
<dbReference type="PROSITE" id="PS52041">
    <property type="entry name" value="TOPO_IIB"/>
    <property type="match status" value="1"/>
</dbReference>
<keyword evidence="5" id="KW-0479">Metal-binding</keyword>
<dbReference type="Pfam" id="PF04406">
    <property type="entry name" value="TP6A_N"/>
    <property type="match status" value="1"/>
</dbReference>
<evidence type="ECO:0000259" key="14">
    <source>
        <dbReference type="Pfam" id="PF20768"/>
    </source>
</evidence>
<reference evidence="16 17" key="1">
    <citation type="submission" date="2019-02" db="EMBL/GenBank/DDBJ databases">
        <title>Deep-cultivation of Planctomycetes and their phenomic and genomic characterization uncovers novel biology.</title>
        <authorList>
            <person name="Wiegand S."/>
            <person name="Jogler M."/>
            <person name="Boedeker C."/>
            <person name="Pinto D."/>
            <person name="Vollmers J."/>
            <person name="Rivas-Marin E."/>
            <person name="Kohn T."/>
            <person name="Peeters S.H."/>
            <person name="Heuer A."/>
            <person name="Rast P."/>
            <person name="Oberbeckmann S."/>
            <person name="Bunk B."/>
            <person name="Jeske O."/>
            <person name="Meyerdierks A."/>
            <person name="Storesund J.E."/>
            <person name="Kallscheuer N."/>
            <person name="Luecker S."/>
            <person name="Lage O.M."/>
            <person name="Pohl T."/>
            <person name="Merkel B.J."/>
            <person name="Hornburger P."/>
            <person name="Mueller R.-W."/>
            <person name="Bruemmer F."/>
            <person name="Labrenz M."/>
            <person name="Spormann A.M."/>
            <person name="Op den Camp H."/>
            <person name="Overmann J."/>
            <person name="Amann R."/>
            <person name="Jetten M.S.M."/>
            <person name="Mascher T."/>
            <person name="Medema M.H."/>
            <person name="Devos D.P."/>
            <person name="Kaster A.-K."/>
            <person name="Ovreas L."/>
            <person name="Rohde M."/>
            <person name="Galperin M.Y."/>
            <person name="Jogler C."/>
        </authorList>
    </citation>
    <scope>NUCLEOTIDE SEQUENCE [LARGE SCALE GENOMIC DNA]</scope>
    <source>
        <strain evidence="16 17">Pla133</strain>
    </source>
</reference>
<dbReference type="PRINTS" id="PR01550">
    <property type="entry name" value="TOP6AFAMILY"/>
</dbReference>
<evidence type="ECO:0000256" key="8">
    <source>
        <dbReference type="ARBA" id="ARBA00022842"/>
    </source>
</evidence>
<dbReference type="InterPro" id="IPR036388">
    <property type="entry name" value="WH-like_DNA-bd_sf"/>
</dbReference>
<dbReference type="PANTHER" id="PTHR10848:SF0">
    <property type="entry name" value="MEIOTIC RECOMBINATION PROTEIN SPO11"/>
    <property type="match status" value="1"/>
</dbReference>
<dbReference type="RefSeq" id="WP_145067207.1">
    <property type="nucleotide sequence ID" value="NZ_CP036287.1"/>
</dbReference>
<dbReference type="KEGG" id="pbap:Pla133_34050"/>
<evidence type="ECO:0000313" key="17">
    <source>
        <dbReference type="Proteomes" id="UP000316921"/>
    </source>
</evidence>
<organism evidence="16 17">
    <name type="scientific">Engelhardtia mirabilis</name>
    <dbReference type="NCBI Taxonomy" id="2528011"/>
    <lineage>
        <taxon>Bacteria</taxon>
        <taxon>Pseudomonadati</taxon>
        <taxon>Planctomycetota</taxon>
        <taxon>Planctomycetia</taxon>
        <taxon>Planctomycetia incertae sedis</taxon>
        <taxon>Engelhardtia</taxon>
    </lineage>
</organism>
<dbReference type="AlphaFoldDB" id="A0A518BMU9"/>
<dbReference type="Gene3D" id="3.40.1360.10">
    <property type="match status" value="1"/>
</dbReference>
<dbReference type="InterPro" id="IPR036078">
    <property type="entry name" value="Spo11/TopoVI_A_sf"/>
</dbReference>
<dbReference type="EC" id="5.6.2.2" evidence="4"/>
<dbReference type="InterPro" id="IPR013049">
    <property type="entry name" value="Spo11/TopoVI_A_N"/>
</dbReference>
<dbReference type="Pfam" id="PF21180">
    <property type="entry name" value="TOP6A-Spo11_Toprim"/>
    <property type="match status" value="1"/>
</dbReference>
<dbReference type="InterPro" id="IPR034136">
    <property type="entry name" value="TOPRIM_Topo6A/Spo11"/>
</dbReference>
<comment type="cofactor">
    <cofactor evidence="2">
        <name>Mg(2+)</name>
        <dbReference type="ChEBI" id="CHEBI:18420"/>
    </cofactor>
</comment>
<evidence type="ECO:0000256" key="4">
    <source>
        <dbReference type="ARBA" id="ARBA00012895"/>
    </source>
</evidence>
<comment type="catalytic activity">
    <reaction evidence="1">
        <text>ATP-dependent breakage, passage and rejoining of double-stranded DNA.</text>
        <dbReference type="EC" id="5.6.2.2"/>
    </reaction>
</comment>
<name>A0A518BMU9_9BACT</name>
<keyword evidence="8" id="KW-0460">Magnesium</keyword>
<dbReference type="PANTHER" id="PTHR10848">
    <property type="entry name" value="MEIOTIC RECOMBINATION PROTEIN SPO11"/>
    <property type="match status" value="1"/>
</dbReference>
<dbReference type="SUPFAM" id="SSF56726">
    <property type="entry name" value="DNA topoisomerase IV, alpha subunit"/>
    <property type="match status" value="1"/>
</dbReference>